<comment type="similarity">
    <text evidence="1">Belongs to the NAD(P)-dependent epimerase/dehydratase family.</text>
</comment>
<dbReference type="SUPFAM" id="SSF51735">
    <property type="entry name" value="NAD(P)-binding Rossmann-fold domains"/>
    <property type="match status" value="1"/>
</dbReference>
<dbReference type="Pfam" id="PF01370">
    <property type="entry name" value="Epimerase"/>
    <property type="match status" value="1"/>
</dbReference>
<organism evidence="3 4">
    <name type="scientific">Candidatus Wolfebacteria bacterium GW2011_GWB1_41_12</name>
    <dbReference type="NCBI Taxonomy" id="1619006"/>
    <lineage>
        <taxon>Bacteria</taxon>
        <taxon>Candidatus Wolfeibacteriota</taxon>
    </lineage>
</organism>
<gene>
    <name evidence="3" type="ORF">UU38_C0004G0077</name>
</gene>
<dbReference type="AlphaFoldDB" id="A0A0G0WWB0"/>
<feature type="domain" description="NAD-dependent epimerase/dehydratase" evidence="2">
    <location>
        <begin position="6"/>
        <end position="238"/>
    </location>
</feature>
<comment type="caution">
    <text evidence="3">The sequence shown here is derived from an EMBL/GenBank/DDBJ whole genome shotgun (WGS) entry which is preliminary data.</text>
</comment>
<accession>A0A0G0WWB0</accession>
<protein>
    <recommendedName>
        <fullName evidence="2">NAD-dependent epimerase/dehydratase domain-containing protein</fullName>
    </recommendedName>
</protein>
<evidence type="ECO:0000313" key="4">
    <source>
        <dbReference type="Proteomes" id="UP000033918"/>
    </source>
</evidence>
<dbReference type="InterPro" id="IPR020904">
    <property type="entry name" value="Sc_DH/Rdtase_CS"/>
</dbReference>
<evidence type="ECO:0000256" key="1">
    <source>
        <dbReference type="ARBA" id="ARBA00007637"/>
    </source>
</evidence>
<proteinExistence type="inferred from homology"/>
<reference evidence="3 4" key="1">
    <citation type="journal article" date="2015" name="Nature">
        <title>rRNA introns, odd ribosomes, and small enigmatic genomes across a large radiation of phyla.</title>
        <authorList>
            <person name="Brown C.T."/>
            <person name="Hug L.A."/>
            <person name="Thomas B.C."/>
            <person name="Sharon I."/>
            <person name="Castelle C.J."/>
            <person name="Singh A."/>
            <person name="Wilkins M.J."/>
            <person name="Williams K.H."/>
            <person name="Banfield J.F."/>
        </authorList>
    </citation>
    <scope>NUCLEOTIDE SEQUENCE [LARGE SCALE GENOMIC DNA]</scope>
</reference>
<dbReference type="EMBL" id="LCAK01000004">
    <property type="protein sequence ID" value="KKR88715.1"/>
    <property type="molecule type" value="Genomic_DNA"/>
</dbReference>
<dbReference type="InterPro" id="IPR036291">
    <property type="entry name" value="NAD(P)-bd_dom_sf"/>
</dbReference>
<dbReference type="PANTHER" id="PTHR43000">
    <property type="entry name" value="DTDP-D-GLUCOSE 4,6-DEHYDRATASE-RELATED"/>
    <property type="match status" value="1"/>
</dbReference>
<dbReference type="Gene3D" id="3.40.50.720">
    <property type="entry name" value="NAD(P)-binding Rossmann-like Domain"/>
    <property type="match status" value="1"/>
</dbReference>
<dbReference type="PROSITE" id="PS00061">
    <property type="entry name" value="ADH_SHORT"/>
    <property type="match status" value="1"/>
</dbReference>
<evidence type="ECO:0000313" key="3">
    <source>
        <dbReference type="EMBL" id="KKR88715.1"/>
    </source>
</evidence>
<sequence>MINPKIVIFGGNGFISSWLINLLKSDHGDIVTFDIHKKFSDYDPKRTAKVMNFRKKLLADVRQVKGDVRDPKQVERFINKEKPDIIVFLASIPFANYPDKFEQFSVEASGIVNVLKANEKFNARIVYMSSLFAMGHFDHAATEIMHLDPSSHYGIGKAASEYLIKSFSNNYGIIRTTSVYGAGDFNNRVPQIIIENALTGKGNLKINEAALLDFTYVKDLAEGIKKLMFHDGNGIFNISGGRAMTLIDFINAVEASTGKKLKYKTHSVSDRQRRGTLVNDKARLVLGWEPKFDLKAGVADTISIYKESIKI</sequence>
<dbReference type="Proteomes" id="UP000033918">
    <property type="component" value="Unassembled WGS sequence"/>
</dbReference>
<dbReference type="InterPro" id="IPR001509">
    <property type="entry name" value="Epimerase_deHydtase"/>
</dbReference>
<evidence type="ECO:0000259" key="2">
    <source>
        <dbReference type="Pfam" id="PF01370"/>
    </source>
</evidence>
<name>A0A0G0WWB0_9BACT</name>